<sequence>MYKKQEQKLIWLAFTVAFILGLSLIGRIFS</sequence>
<keyword evidence="1" id="KW-0812">Transmembrane</keyword>
<dbReference type="EMBL" id="JAUSUB010000009">
    <property type="protein sequence ID" value="MDQ0270540.1"/>
    <property type="molecule type" value="Genomic_DNA"/>
</dbReference>
<keyword evidence="1" id="KW-0472">Membrane</keyword>
<evidence type="ECO:0000256" key="1">
    <source>
        <dbReference type="SAM" id="Phobius"/>
    </source>
</evidence>
<protein>
    <recommendedName>
        <fullName evidence="4">DUF4044 domain-containing protein</fullName>
    </recommendedName>
</protein>
<accession>A0ABU0AHK6</accession>
<evidence type="ECO:0000313" key="2">
    <source>
        <dbReference type="EMBL" id="MDQ0270540.1"/>
    </source>
</evidence>
<proteinExistence type="predicted"/>
<dbReference type="Proteomes" id="UP001238088">
    <property type="component" value="Unassembled WGS sequence"/>
</dbReference>
<evidence type="ECO:0008006" key="4">
    <source>
        <dbReference type="Google" id="ProtNLM"/>
    </source>
</evidence>
<name>A0ABU0AHK6_9BACI</name>
<evidence type="ECO:0000313" key="3">
    <source>
        <dbReference type="Proteomes" id="UP001238088"/>
    </source>
</evidence>
<reference evidence="2 3" key="1">
    <citation type="submission" date="2023-07" db="EMBL/GenBank/DDBJ databases">
        <title>Genomic Encyclopedia of Type Strains, Phase IV (KMG-IV): sequencing the most valuable type-strain genomes for metagenomic binning, comparative biology and taxonomic classification.</title>
        <authorList>
            <person name="Goeker M."/>
        </authorList>
    </citation>
    <scope>NUCLEOTIDE SEQUENCE [LARGE SCALE GENOMIC DNA]</scope>
    <source>
        <strain evidence="2 3">DSM 23494</strain>
    </source>
</reference>
<feature type="transmembrane region" description="Helical" evidence="1">
    <location>
        <begin position="9"/>
        <end position="29"/>
    </location>
</feature>
<gene>
    <name evidence="2" type="ORF">J2S17_002415</name>
</gene>
<keyword evidence="1" id="KW-1133">Transmembrane helix</keyword>
<keyword evidence="3" id="KW-1185">Reference proteome</keyword>
<comment type="caution">
    <text evidence="2">The sequence shown here is derived from an EMBL/GenBank/DDBJ whole genome shotgun (WGS) entry which is preliminary data.</text>
</comment>
<organism evidence="2 3">
    <name type="scientific">Cytobacillus purgationiresistens</name>
    <dbReference type="NCBI Taxonomy" id="863449"/>
    <lineage>
        <taxon>Bacteria</taxon>
        <taxon>Bacillati</taxon>
        <taxon>Bacillota</taxon>
        <taxon>Bacilli</taxon>
        <taxon>Bacillales</taxon>
        <taxon>Bacillaceae</taxon>
        <taxon>Cytobacillus</taxon>
    </lineage>
</organism>